<evidence type="ECO:0000313" key="2">
    <source>
        <dbReference type="EMBL" id="WWT34121.1"/>
    </source>
</evidence>
<dbReference type="RefSeq" id="WP_338609858.1">
    <property type="nucleotide sequence ID" value="NZ_CP146275.1"/>
</dbReference>
<name>A0ABZ2I6G2_9HYPH</name>
<sequence length="72" mass="7438">MSFPGFARNPAQSASSAPIKGYSRRGFIIGWLAIICLGVGGFVFASSYLSPSSAHLRLANIAGTVHTVISPG</sequence>
<reference evidence="2 3" key="1">
    <citation type="submission" date="2024-02" db="EMBL/GenBank/DDBJ databases">
        <title>Complete genome sequence of Pelagibacterium nitratireducens ZH15.</title>
        <authorList>
            <person name="Zhao L.H."/>
        </authorList>
    </citation>
    <scope>NUCLEOTIDE SEQUENCE [LARGE SCALE GENOMIC DNA]</scope>
    <source>
        <strain evidence="2 3">ZH15</strain>
    </source>
</reference>
<proteinExistence type="predicted"/>
<dbReference type="Proteomes" id="UP001369958">
    <property type="component" value="Chromosome"/>
</dbReference>
<evidence type="ECO:0000256" key="1">
    <source>
        <dbReference type="SAM" id="Phobius"/>
    </source>
</evidence>
<gene>
    <name evidence="2" type="ORF">V6617_06560</name>
</gene>
<keyword evidence="1" id="KW-1133">Transmembrane helix</keyword>
<evidence type="ECO:0000313" key="3">
    <source>
        <dbReference type="Proteomes" id="UP001369958"/>
    </source>
</evidence>
<keyword evidence="3" id="KW-1185">Reference proteome</keyword>
<protein>
    <submittedName>
        <fullName evidence="2">Uncharacterized protein</fullName>
    </submittedName>
</protein>
<dbReference type="EMBL" id="CP146275">
    <property type="protein sequence ID" value="WWT34121.1"/>
    <property type="molecule type" value="Genomic_DNA"/>
</dbReference>
<feature type="transmembrane region" description="Helical" evidence="1">
    <location>
        <begin position="28"/>
        <end position="49"/>
    </location>
</feature>
<organism evidence="2 3">
    <name type="scientific">Pelagibacterium nitratireducens</name>
    <dbReference type="NCBI Taxonomy" id="1046114"/>
    <lineage>
        <taxon>Bacteria</taxon>
        <taxon>Pseudomonadati</taxon>
        <taxon>Pseudomonadota</taxon>
        <taxon>Alphaproteobacteria</taxon>
        <taxon>Hyphomicrobiales</taxon>
        <taxon>Devosiaceae</taxon>
        <taxon>Pelagibacterium</taxon>
    </lineage>
</organism>
<keyword evidence="1" id="KW-0472">Membrane</keyword>
<keyword evidence="1" id="KW-0812">Transmembrane</keyword>
<accession>A0ABZ2I6G2</accession>